<evidence type="ECO:0000256" key="1">
    <source>
        <dbReference type="SAM" id="Phobius"/>
    </source>
</evidence>
<comment type="caution">
    <text evidence="2">The sequence shown here is derived from an EMBL/GenBank/DDBJ whole genome shotgun (WGS) entry which is preliminary data.</text>
</comment>
<dbReference type="EMBL" id="JAHRIQ010017723">
    <property type="protein sequence ID" value="MEQ2227110.1"/>
    <property type="molecule type" value="Genomic_DNA"/>
</dbReference>
<reference evidence="2 3" key="1">
    <citation type="submission" date="2021-06" db="EMBL/GenBank/DDBJ databases">
        <authorList>
            <person name="Palmer J.M."/>
        </authorList>
    </citation>
    <scope>NUCLEOTIDE SEQUENCE [LARGE SCALE GENOMIC DNA]</scope>
    <source>
        <strain evidence="3">if_2019</strain>
        <tissue evidence="2">Muscle</tissue>
    </source>
</reference>
<organism evidence="2 3">
    <name type="scientific">Ilyodon furcidens</name>
    <name type="common">goldbreast splitfin</name>
    <dbReference type="NCBI Taxonomy" id="33524"/>
    <lineage>
        <taxon>Eukaryota</taxon>
        <taxon>Metazoa</taxon>
        <taxon>Chordata</taxon>
        <taxon>Craniata</taxon>
        <taxon>Vertebrata</taxon>
        <taxon>Euteleostomi</taxon>
        <taxon>Actinopterygii</taxon>
        <taxon>Neopterygii</taxon>
        <taxon>Teleostei</taxon>
        <taxon>Neoteleostei</taxon>
        <taxon>Acanthomorphata</taxon>
        <taxon>Ovalentaria</taxon>
        <taxon>Atherinomorphae</taxon>
        <taxon>Cyprinodontiformes</taxon>
        <taxon>Goodeidae</taxon>
        <taxon>Ilyodon</taxon>
    </lineage>
</organism>
<protein>
    <submittedName>
        <fullName evidence="2">Uncharacterized protein</fullName>
    </submittedName>
</protein>
<sequence>MSDGLYVHPGSVKHVHFEQDNRESMVNIYVSTESLKVFDAPWVEDTSPNSPGPSQAQSIVSFVSETSVKRSPFRWYCVFLGVVCLVLLVGIIYLIVPKTQDQSTCGHNTIEQEITNICRNLTVLTNINKELYKTIKELCSTLDGKKPTTYTKNIITIHTLH</sequence>
<name>A0ABV0T2K7_9TELE</name>
<feature type="transmembrane region" description="Helical" evidence="1">
    <location>
        <begin position="75"/>
        <end position="96"/>
    </location>
</feature>
<accession>A0ABV0T2K7</accession>
<evidence type="ECO:0000313" key="3">
    <source>
        <dbReference type="Proteomes" id="UP001482620"/>
    </source>
</evidence>
<keyword evidence="3" id="KW-1185">Reference proteome</keyword>
<evidence type="ECO:0000313" key="2">
    <source>
        <dbReference type="EMBL" id="MEQ2227110.1"/>
    </source>
</evidence>
<keyword evidence="1" id="KW-1133">Transmembrane helix</keyword>
<keyword evidence="1" id="KW-0812">Transmembrane</keyword>
<keyword evidence="1" id="KW-0472">Membrane</keyword>
<dbReference type="Proteomes" id="UP001482620">
    <property type="component" value="Unassembled WGS sequence"/>
</dbReference>
<gene>
    <name evidence="2" type="ORF">ILYODFUR_034327</name>
</gene>
<proteinExistence type="predicted"/>